<evidence type="ECO:0000259" key="2">
    <source>
        <dbReference type="Pfam" id="PF09994"/>
    </source>
</evidence>
<evidence type="ECO:0000256" key="1">
    <source>
        <dbReference type="SAM" id="MobiDB-lite"/>
    </source>
</evidence>
<dbReference type="AlphaFoldDB" id="A0AA39XZE6"/>
<feature type="region of interest" description="Disordered" evidence="1">
    <location>
        <begin position="147"/>
        <end position="170"/>
    </location>
</feature>
<organism evidence="3 4">
    <name type="scientific">Lasiodiplodia hormozganensis</name>
    <dbReference type="NCBI Taxonomy" id="869390"/>
    <lineage>
        <taxon>Eukaryota</taxon>
        <taxon>Fungi</taxon>
        <taxon>Dikarya</taxon>
        <taxon>Ascomycota</taxon>
        <taxon>Pezizomycotina</taxon>
        <taxon>Dothideomycetes</taxon>
        <taxon>Dothideomycetes incertae sedis</taxon>
        <taxon>Botryosphaeriales</taxon>
        <taxon>Botryosphaeriaceae</taxon>
        <taxon>Lasiodiplodia</taxon>
    </lineage>
</organism>
<comment type="caution">
    <text evidence="3">The sequence shown here is derived from an EMBL/GenBank/DDBJ whole genome shotgun (WGS) entry which is preliminary data.</text>
</comment>
<keyword evidence="4" id="KW-1185">Reference proteome</keyword>
<dbReference type="InterPro" id="IPR018712">
    <property type="entry name" value="Tle1-like_cat"/>
</dbReference>
<dbReference type="EMBL" id="JAUJDW010000075">
    <property type="protein sequence ID" value="KAK0642371.1"/>
    <property type="molecule type" value="Genomic_DNA"/>
</dbReference>
<dbReference type="Pfam" id="PF09994">
    <property type="entry name" value="T6SS_Tle1-like_cat"/>
    <property type="match status" value="1"/>
</dbReference>
<dbReference type="PANTHER" id="PTHR33840:SF16">
    <property type="entry name" value="DUF2235 DOMAIN-CONTAINING PROTEIN"/>
    <property type="match status" value="1"/>
</dbReference>
<sequence>MKRLIVCCDGTWYSADKGLDNIPSNVAQISRMIAPFGLRKTGTKKDEERIEQIVYYQTGVGSGPMGKIDSAWQGATGAGLEENVTTAYHYLANNYERGDEIFLFGFSRGAYTVRALAGMVTEMGLLWPQKLSHFPDLYKLYRRRRGNDETRGNDVNSNVHSMDEASGSDDRKKLEYRYTGKF</sequence>
<dbReference type="SUPFAM" id="SSF53474">
    <property type="entry name" value="alpha/beta-Hydrolases"/>
    <property type="match status" value="1"/>
</dbReference>
<reference evidence="3" key="1">
    <citation type="submission" date="2023-06" db="EMBL/GenBank/DDBJ databases">
        <title>Multi-omics analyses reveal the molecular pathogenesis toolkit of Lasiodiplodia hormozganensis, a cross-kingdom pathogen.</title>
        <authorList>
            <person name="Felix C."/>
            <person name="Meneses R."/>
            <person name="Goncalves M.F.M."/>
            <person name="Tilleman L."/>
            <person name="Duarte A.S."/>
            <person name="Jorrin-Novo J.V."/>
            <person name="Van De Peer Y."/>
            <person name="Deforce D."/>
            <person name="Van Nieuwerburgh F."/>
            <person name="Esteves A.C."/>
            <person name="Alves A."/>
        </authorList>
    </citation>
    <scope>NUCLEOTIDE SEQUENCE</scope>
    <source>
        <strain evidence="3">CBS 339.90</strain>
    </source>
</reference>
<dbReference type="PANTHER" id="PTHR33840">
    <property type="match status" value="1"/>
</dbReference>
<name>A0AA39XZE6_9PEZI</name>
<evidence type="ECO:0000313" key="4">
    <source>
        <dbReference type="Proteomes" id="UP001175001"/>
    </source>
</evidence>
<evidence type="ECO:0000313" key="3">
    <source>
        <dbReference type="EMBL" id="KAK0642371.1"/>
    </source>
</evidence>
<accession>A0AA39XZE6</accession>
<proteinExistence type="predicted"/>
<protein>
    <recommendedName>
        <fullName evidence="2">T6SS Phospholipase effector Tle1-like catalytic domain-containing protein</fullName>
    </recommendedName>
</protein>
<feature type="domain" description="T6SS Phospholipase effector Tle1-like catalytic" evidence="2">
    <location>
        <begin position="2"/>
        <end position="164"/>
    </location>
</feature>
<dbReference type="Proteomes" id="UP001175001">
    <property type="component" value="Unassembled WGS sequence"/>
</dbReference>
<dbReference type="InterPro" id="IPR029058">
    <property type="entry name" value="AB_hydrolase_fold"/>
</dbReference>
<gene>
    <name evidence="3" type="primary">YEL023C_2</name>
    <name evidence="3" type="ORF">DIS24_g9080</name>
</gene>